<dbReference type="AlphaFoldDB" id="A0A2R8BIC6"/>
<feature type="signal peptide" evidence="1">
    <location>
        <begin position="1"/>
        <end position="23"/>
    </location>
</feature>
<evidence type="ECO:0000313" key="2">
    <source>
        <dbReference type="EMBL" id="SPH22738.1"/>
    </source>
</evidence>
<keyword evidence="3" id="KW-1185">Reference proteome</keyword>
<dbReference type="OrthoDB" id="7865570at2"/>
<dbReference type="EMBL" id="OMOR01000001">
    <property type="protein sequence ID" value="SPH22738.1"/>
    <property type="molecule type" value="Genomic_DNA"/>
</dbReference>
<keyword evidence="1" id="KW-0732">Signal</keyword>
<dbReference type="Proteomes" id="UP000244880">
    <property type="component" value="Unassembled WGS sequence"/>
</dbReference>
<evidence type="ECO:0000256" key="1">
    <source>
        <dbReference type="SAM" id="SignalP"/>
    </source>
</evidence>
<dbReference type="Pfam" id="PF06191">
    <property type="entry name" value="DUF995"/>
    <property type="match status" value="1"/>
</dbReference>
<evidence type="ECO:0000313" key="3">
    <source>
        <dbReference type="Proteomes" id="UP000244880"/>
    </source>
</evidence>
<evidence type="ECO:0008006" key="4">
    <source>
        <dbReference type="Google" id="ProtNLM"/>
    </source>
</evidence>
<name>A0A2R8BIC6_9RHOB</name>
<dbReference type="InterPro" id="IPR009337">
    <property type="entry name" value="DUF995"/>
</dbReference>
<gene>
    <name evidence="2" type="ORF">ASD8599_03486</name>
</gene>
<organism evidence="2 3">
    <name type="scientific">Ascidiaceihabitans donghaensis</name>
    <dbReference type="NCBI Taxonomy" id="1510460"/>
    <lineage>
        <taxon>Bacteria</taxon>
        <taxon>Pseudomonadati</taxon>
        <taxon>Pseudomonadota</taxon>
        <taxon>Alphaproteobacteria</taxon>
        <taxon>Rhodobacterales</taxon>
        <taxon>Paracoccaceae</taxon>
        <taxon>Ascidiaceihabitans</taxon>
    </lineage>
</organism>
<feature type="chain" id="PRO_5015343070" description="DUF995 domain-containing protein" evidence="1">
    <location>
        <begin position="24"/>
        <end position="163"/>
    </location>
</feature>
<sequence length="163" mass="18212">MFKAIPVMSIAAAIVVVASFAQADPKPQNAKRADNQAVANFYGGTAREWSSCNGGGVYFGAGWEAIAFCGKDPKSVGIGKWSVKKGVICHELVWYWKDNGEIKSKKNDADCIAHIVDTEGTMWRRWNDDADWWRVQDVKSDKNASKRFKHQSKFNRAKKKIGL</sequence>
<reference evidence="2 3" key="1">
    <citation type="submission" date="2018-03" db="EMBL/GenBank/DDBJ databases">
        <authorList>
            <person name="Keele B.F."/>
        </authorList>
    </citation>
    <scope>NUCLEOTIDE SEQUENCE [LARGE SCALE GENOMIC DNA]</scope>
    <source>
        <strain evidence="2 3">CECT 8599</strain>
    </source>
</reference>
<proteinExistence type="predicted"/>
<protein>
    <recommendedName>
        <fullName evidence="4">DUF995 domain-containing protein</fullName>
    </recommendedName>
</protein>
<accession>A0A2R8BIC6</accession>